<dbReference type="Proteomes" id="UP001194580">
    <property type="component" value="Unassembled WGS sequence"/>
</dbReference>
<dbReference type="EMBL" id="JAAAIL010003127">
    <property type="protein sequence ID" value="KAG0252282.1"/>
    <property type="molecule type" value="Genomic_DNA"/>
</dbReference>
<organism evidence="1 2">
    <name type="scientific">Linnemannia exigua</name>
    <dbReference type="NCBI Taxonomy" id="604196"/>
    <lineage>
        <taxon>Eukaryota</taxon>
        <taxon>Fungi</taxon>
        <taxon>Fungi incertae sedis</taxon>
        <taxon>Mucoromycota</taxon>
        <taxon>Mortierellomycotina</taxon>
        <taxon>Mortierellomycetes</taxon>
        <taxon>Mortierellales</taxon>
        <taxon>Mortierellaceae</taxon>
        <taxon>Linnemannia</taxon>
    </lineage>
</organism>
<keyword evidence="2" id="KW-1185">Reference proteome</keyword>
<dbReference type="AlphaFoldDB" id="A0AAD4GZQ5"/>
<proteinExistence type="predicted"/>
<comment type="caution">
    <text evidence="1">The sequence shown here is derived from an EMBL/GenBank/DDBJ whole genome shotgun (WGS) entry which is preliminary data.</text>
</comment>
<sequence length="77" mass="8716">LAYRMSCKGSVYNVDNTQSNTVKYEAGCTDFSIDFSGNNIFRGINKPRHFYYVARDNLFEMVSKSDFAPRNCNAVVG</sequence>
<feature type="non-terminal residue" evidence="1">
    <location>
        <position position="1"/>
    </location>
</feature>
<accession>A0AAD4GZQ5</accession>
<evidence type="ECO:0000313" key="1">
    <source>
        <dbReference type="EMBL" id="KAG0252282.1"/>
    </source>
</evidence>
<feature type="non-terminal residue" evidence="1">
    <location>
        <position position="77"/>
    </location>
</feature>
<name>A0AAD4GZQ5_9FUNG</name>
<evidence type="ECO:0000313" key="2">
    <source>
        <dbReference type="Proteomes" id="UP001194580"/>
    </source>
</evidence>
<gene>
    <name evidence="1" type="ORF">BGZ95_006676</name>
</gene>
<reference evidence="1" key="1">
    <citation type="journal article" date="2020" name="Fungal Divers.">
        <title>Resolving the Mortierellaceae phylogeny through synthesis of multi-gene phylogenetics and phylogenomics.</title>
        <authorList>
            <person name="Vandepol N."/>
            <person name="Liber J."/>
            <person name="Desiro A."/>
            <person name="Na H."/>
            <person name="Kennedy M."/>
            <person name="Barry K."/>
            <person name="Grigoriev I.V."/>
            <person name="Miller A.N."/>
            <person name="O'Donnell K."/>
            <person name="Stajich J.E."/>
            <person name="Bonito G."/>
        </authorList>
    </citation>
    <scope>NUCLEOTIDE SEQUENCE</scope>
    <source>
        <strain evidence="1">NRRL 28262</strain>
    </source>
</reference>
<protein>
    <submittedName>
        <fullName evidence="1">Uncharacterized protein</fullName>
    </submittedName>
</protein>